<name>A0A5C6TNP8_FUSOC</name>
<protein>
    <submittedName>
        <fullName evidence="2">Uncharacterized protein</fullName>
    </submittedName>
</protein>
<sequence>MKIQPRYYLGTSNGLSRNTSKESAVSIPQNVNQAKSLVELECRVPASHTNQLSESSQIVMSCALQLTDMDLFDEWTHAHKLRSDGASNTVGWFQLLRIWTAIEMSKIWSEMQRKAGRTGTVAAACGLRLTVDGVSGGAPPRHRHRSSRSSTGAHEGVQQ</sequence>
<dbReference type="AlphaFoldDB" id="A0A5C6TNP8"/>
<dbReference type="EMBL" id="VMNF01000003">
    <property type="protein sequence ID" value="TXC12189.1"/>
    <property type="molecule type" value="Genomic_DNA"/>
</dbReference>
<dbReference type="Proteomes" id="UP000321331">
    <property type="component" value="Unassembled WGS sequence"/>
</dbReference>
<proteinExistence type="predicted"/>
<reference evidence="2 3" key="1">
    <citation type="submission" date="2019-07" db="EMBL/GenBank/DDBJ databases">
        <title>The First High-Quality Draft Genome Sequence of the Causal Agent of the Current Panama Disease Epidemic.</title>
        <authorList>
            <person name="Warmington R.J."/>
            <person name="Kay W."/>
            <person name="Jeffries A."/>
            <person name="Bebber D."/>
            <person name="Moore K."/>
            <person name="Studholme D.J."/>
        </authorList>
    </citation>
    <scope>NUCLEOTIDE SEQUENCE [LARGE SCALE GENOMIC DNA]</scope>
    <source>
        <strain evidence="2 3">TR4</strain>
    </source>
</reference>
<accession>A0A5C6TNP8</accession>
<feature type="region of interest" description="Disordered" evidence="1">
    <location>
        <begin position="133"/>
        <end position="159"/>
    </location>
</feature>
<evidence type="ECO:0000313" key="2">
    <source>
        <dbReference type="EMBL" id="TXC12189.1"/>
    </source>
</evidence>
<gene>
    <name evidence="2" type="ORF">FocTR4_00007080</name>
</gene>
<organism evidence="2 3">
    <name type="scientific">Fusarium oxysporum f. sp. cubense</name>
    <dbReference type="NCBI Taxonomy" id="61366"/>
    <lineage>
        <taxon>Eukaryota</taxon>
        <taxon>Fungi</taxon>
        <taxon>Dikarya</taxon>
        <taxon>Ascomycota</taxon>
        <taxon>Pezizomycotina</taxon>
        <taxon>Sordariomycetes</taxon>
        <taxon>Hypocreomycetidae</taxon>
        <taxon>Hypocreales</taxon>
        <taxon>Nectriaceae</taxon>
        <taxon>Fusarium</taxon>
        <taxon>Fusarium oxysporum species complex</taxon>
    </lineage>
</organism>
<evidence type="ECO:0000313" key="3">
    <source>
        <dbReference type="Proteomes" id="UP000321331"/>
    </source>
</evidence>
<evidence type="ECO:0000256" key="1">
    <source>
        <dbReference type="SAM" id="MobiDB-lite"/>
    </source>
</evidence>
<comment type="caution">
    <text evidence="2">The sequence shown here is derived from an EMBL/GenBank/DDBJ whole genome shotgun (WGS) entry which is preliminary data.</text>
</comment>